<keyword evidence="4" id="KW-1185">Reference proteome</keyword>
<dbReference type="InterPro" id="IPR050834">
    <property type="entry name" value="Glycosyltransf_2"/>
</dbReference>
<evidence type="ECO:0000259" key="2">
    <source>
        <dbReference type="Pfam" id="PF00535"/>
    </source>
</evidence>
<dbReference type="PANTHER" id="PTHR43685">
    <property type="entry name" value="GLYCOSYLTRANSFERASE"/>
    <property type="match status" value="1"/>
</dbReference>
<dbReference type="HOGENOM" id="CLU_025996_19_0_11"/>
<gene>
    <name evidence="3" type="primary">exoA</name>
    <name evidence="3" type="ORF">HMPREF9153_0306</name>
</gene>
<feature type="transmembrane region" description="Helical" evidence="1">
    <location>
        <begin position="285"/>
        <end position="307"/>
    </location>
</feature>
<dbReference type="Pfam" id="PF00535">
    <property type="entry name" value="Glycos_transf_2"/>
    <property type="match status" value="1"/>
</dbReference>
<protein>
    <submittedName>
        <fullName evidence="3">Succinoglycan biosynthesis protein ExoA</fullName>
    </submittedName>
</protein>
<keyword evidence="1" id="KW-1133">Transmembrane helix</keyword>
<sequence>MSFMSSYLAPPVSVVIPVRNEERYLEESVAGVLNQGYPGQMEVILAIAPSADRTAEIAQELAARDDRIRVIDNPGGTTPKALNLGVAASQYEIIVRVDAHGELGPEYIATAVELLERTGAANVGGVMDAKGRTPFEQAVAVAYTSKLGLGSSAFHQGNAPEGPAETVFLGVFRKADLEAVGGFCPEFDRAQDWELNYRLRQSGREVWFSPDLRVTYRPRSTVKALARQFFRTGQWRREVMRRHRDSVSLRYLAAPIAVTGVVTGTALGIVGIVEAARGKPWLKRWPLIGWAAPLGYGSIIGIGSAAMKRDMDPGVRARLPVVLAIMHMSWGVGFLVGLGERSED</sequence>
<dbReference type="Gene3D" id="3.90.550.10">
    <property type="entry name" value="Spore Coat Polysaccharide Biosynthesis Protein SpsA, Chain A"/>
    <property type="match status" value="1"/>
</dbReference>
<name>G4CUU9_9ACTN</name>
<accession>G4CUU9</accession>
<feature type="transmembrane region" description="Helical" evidence="1">
    <location>
        <begin position="319"/>
        <end position="338"/>
    </location>
</feature>
<proteinExistence type="predicted"/>
<evidence type="ECO:0000313" key="4">
    <source>
        <dbReference type="Proteomes" id="UP000005332"/>
    </source>
</evidence>
<dbReference type="PATRIC" id="fig|997355.3.peg.301"/>
<keyword evidence="1" id="KW-0472">Membrane</keyword>
<feature type="transmembrane region" description="Helical" evidence="1">
    <location>
        <begin position="251"/>
        <end position="273"/>
    </location>
</feature>
<dbReference type="InterPro" id="IPR001173">
    <property type="entry name" value="Glyco_trans_2-like"/>
</dbReference>
<comment type="caution">
    <text evidence="3">The sequence shown here is derived from an EMBL/GenBank/DDBJ whole genome shotgun (WGS) entry which is preliminary data.</text>
</comment>
<dbReference type="Proteomes" id="UP000005332">
    <property type="component" value="Unassembled WGS sequence"/>
</dbReference>
<evidence type="ECO:0000256" key="1">
    <source>
        <dbReference type="SAM" id="Phobius"/>
    </source>
</evidence>
<feature type="domain" description="Glycosyltransferase 2-like" evidence="2">
    <location>
        <begin position="13"/>
        <end position="139"/>
    </location>
</feature>
<evidence type="ECO:0000313" key="3">
    <source>
        <dbReference type="EMBL" id="EGY78737.1"/>
    </source>
</evidence>
<dbReference type="CDD" id="cd02525">
    <property type="entry name" value="Succinoglycan_BP_ExoA"/>
    <property type="match status" value="1"/>
</dbReference>
<dbReference type="EMBL" id="AGBA01000005">
    <property type="protein sequence ID" value="EGY78737.1"/>
    <property type="molecule type" value="Genomic_DNA"/>
</dbReference>
<dbReference type="InterPro" id="IPR029044">
    <property type="entry name" value="Nucleotide-diphossugar_trans"/>
</dbReference>
<reference evidence="3 4" key="1">
    <citation type="submission" date="2011-06" db="EMBL/GenBank/DDBJ databases">
        <authorList>
            <person name="Muzny D."/>
            <person name="Qin X."/>
            <person name="Deng J."/>
            <person name="Jiang H."/>
            <person name="Liu Y."/>
            <person name="Qu J."/>
            <person name="Song X.-Z."/>
            <person name="Zhang L."/>
            <person name="Thornton R."/>
            <person name="Coyle M."/>
            <person name="Francisco L."/>
            <person name="Jackson L."/>
            <person name="Javaid M."/>
            <person name="Korchina V."/>
            <person name="Kovar C."/>
            <person name="Mata R."/>
            <person name="Mathew T."/>
            <person name="Ngo R."/>
            <person name="Nguyen L."/>
            <person name="Nguyen N."/>
            <person name="Okwuonu G."/>
            <person name="Ongeri F."/>
            <person name="Pham C."/>
            <person name="Simmons D."/>
            <person name="Wilczek-Boney K."/>
            <person name="Hale W."/>
            <person name="Jakkamsetti A."/>
            <person name="Pham P."/>
            <person name="Ruth R."/>
            <person name="San Lucas F."/>
            <person name="Warren J."/>
            <person name="Zhang J."/>
            <person name="Zhao Z."/>
            <person name="Zhou C."/>
            <person name="Zhu D."/>
            <person name="Lee S."/>
            <person name="Bess C."/>
            <person name="Blankenburg K."/>
            <person name="Forbes L."/>
            <person name="Fu Q."/>
            <person name="Gubbala S."/>
            <person name="Hirani K."/>
            <person name="Jayaseelan J.C."/>
            <person name="Lara F."/>
            <person name="Munidasa M."/>
            <person name="Palculict T."/>
            <person name="Patil S."/>
            <person name="Pu L.-L."/>
            <person name="Saada N."/>
            <person name="Tang L."/>
            <person name="Weissenberger G."/>
            <person name="Zhu Y."/>
            <person name="Hemphill L."/>
            <person name="Shang Y."/>
            <person name="Youmans B."/>
            <person name="Ayvaz T."/>
            <person name="Ross M."/>
            <person name="Santibanez J."/>
            <person name="Aqrawi P."/>
            <person name="Gross S."/>
            <person name="Joshi V."/>
            <person name="Fowler G."/>
            <person name="Nazareth L."/>
            <person name="Reid J."/>
            <person name="Worley K."/>
            <person name="Petrosino J."/>
            <person name="Highlander S."/>
            <person name="Gibbs R."/>
        </authorList>
    </citation>
    <scope>NUCLEOTIDE SEQUENCE [LARGE SCALE GENOMIC DNA]</scope>
    <source>
        <strain evidence="3 4">ATCC 25577</strain>
    </source>
</reference>
<dbReference type="AlphaFoldDB" id="G4CUU9"/>
<keyword evidence="1" id="KW-0812">Transmembrane</keyword>
<dbReference type="SUPFAM" id="SSF53448">
    <property type="entry name" value="Nucleotide-diphospho-sugar transferases"/>
    <property type="match status" value="1"/>
</dbReference>
<dbReference type="PANTHER" id="PTHR43685:SF2">
    <property type="entry name" value="GLYCOSYLTRANSFERASE 2-LIKE DOMAIN-CONTAINING PROTEIN"/>
    <property type="match status" value="1"/>
</dbReference>
<organism evidence="3 4">
    <name type="scientific">Cutibacterium avidum ATCC 25577</name>
    <dbReference type="NCBI Taxonomy" id="997355"/>
    <lineage>
        <taxon>Bacteria</taxon>
        <taxon>Bacillati</taxon>
        <taxon>Actinomycetota</taxon>
        <taxon>Actinomycetes</taxon>
        <taxon>Propionibacteriales</taxon>
        <taxon>Propionibacteriaceae</taxon>
        <taxon>Cutibacterium</taxon>
    </lineage>
</organism>